<sequence length="188" mass="20669">MPGIRRLLVAGATAALALGVVMSPSPATADVSKGYIDADPGAQNDFEDEATLWPGSPYWNSNAVGVVQTILHAERILDTTDVDCAYGTTTANAVKTLQRRLGFTGSDVDGVVGPKTWARLDNRLVVGPVYNDSQEWIHYRTTGDWTRTRVFLRARVSDGTYLFRYWGLDAQSEWRQALYRPLGGSVCR</sequence>
<organism evidence="3 4">
    <name type="scientific">Streptomyces dysideae</name>
    <dbReference type="NCBI Taxonomy" id="909626"/>
    <lineage>
        <taxon>Bacteria</taxon>
        <taxon>Bacillati</taxon>
        <taxon>Actinomycetota</taxon>
        <taxon>Actinomycetes</taxon>
        <taxon>Kitasatosporales</taxon>
        <taxon>Streptomycetaceae</taxon>
        <taxon>Streptomyces</taxon>
    </lineage>
</organism>
<gene>
    <name evidence="3" type="ORF">AQJ91_18000</name>
</gene>
<dbReference type="RefSeq" id="WP_067022301.1">
    <property type="nucleotide sequence ID" value="NZ_KQ949084.1"/>
</dbReference>
<keyword evidence="4" id="KW-1185">Reference proteome</keyword>
<evidence type="ECO:0000313" key="4">
    <source>
        <dbReference type="Proteomes" id="UP000053260"/>
    </source>
</evidence>
<accession>A0A117S0U0</accession>
<dbReference type="InterPro" id="IPR002477">
    <property type="entry name" value="Peptidoglycan-bd-like"/>
</dbReference>
<feature type="chain" id="PRO_5007155943" description="Peptidoglycan binding-like domain-containing protein" evidence="1">
    <location>
        <begin position="30"/>
        <end position="188"/>
    </location>
</feature>
<name>A0A117S0U0_9ACTN</name>
<dbReference type="EMBL" id="LMXB01000048">
    <property type="protein sequence ID" value="KUO19714.1"/>
    <property type="molecule type" value="Genomic_DNA"/>
</dbReference>
<dbReference type="STRING" id="909626.AQJ91_18000"/>
<evidence type="ECO:0000256" key="1">
    <source>
        <dbReference type="SAM" id="SignalP"/>
    </source>
</evidence>
<protein>
    <recommendedName>
        <fullName evidence="2">Peptidoglycan binding-like domain-containing protein</fullName>
    </recommendedName>
</protein>
<dbReference type="Proteomes" id="UP000053260">
    <property type="component" value="Unassembled WGS sequence"/>
</dbReference>
<dbReference type="InterPro" id="IPR036366">
    <property type="entry name" value="PGBDSf"/>
</dbReference>
<comment type="caution">
    <text evidence="3">The sequence shown here is derived from an EMBL/GenBank/DDBJ whole genome shotgun (WGS) entry which is preliminary data.</text>
</comment>
<evidence type="ECO:0000313" key="3">
    <source>
        <dbReference type="EMBL" id="KUO19714.1"/>
    </source>
</evidence>
<keyword evidence="1" id="KW-0732">Signal</keyword>
<dbReference type="Pfam" id="PF01471">
    <property type="entry name" value="PG_binding_1"/>
    <property type="match status" value="1"/>
</dbReference>
<dbReference type="InterPro" id="IPR036365">
    <property type="entry name" value="PGBD-like_sf"/>
</dbReference>
<feature type="domain" description="Peptidoglycan binding-like" evidence="2">
    <location>
        <begin position="61"/>
        <end position="120"/>
    </location>
</feature>
<evidence type="ECO:0000259" key="2">
    <source>
        <dbReference type="Pfam" id="PF01471"/>
    </source>
</evidence>
<reference evidence="3 4" key="1">
    <citation type="submission" date="2015-10" db="EMBL/GenBank/DDBJ databases">
        <title>Draft genome sequence of Streptomyces sp. RV15, isolated from a marine sponge.</title>
        <authorList>
            <person name="Ruckert C."/>
            <person name="Abdelmohsen U.R."/>
            <person name="Winkler A."/>
            <person name="Hentschel U."/>
            <person name="Kalinowski J."/>
            <person name="Kampfer P."/>
            <person name="Glaeser S."/>
        </authorList>
    </citation>
    <scope>NUCLEOTIDE SEQUENCE [LARGE SCALE GENOMIC DNA]</scope>
    <source>
        <strain evidence="3 4">RV15</strain>
    </source>
</reference>
<proteinExistence type="predicted"/>
<dbReference type="SUPFAM" id="SSF47090">
    <property type="entry name" value="PGBD-like"/>
    <property type="match status" value="1"/>
</dbReference>
<dbReference type="AlphaFoldDB" id="A0A117S0U0"/>
<dbReference type="Gene3D" id="1.10.101.10">
    <property type="entry name" value="PGBD-like superfamily/PGBD"/>
    <property type="match status" value="1"/>
</dbReference>
<feature type="signal peptide" evidence="1">
    <location>
        <begin position="1"/>
        <end position="29"/>
    </location>
</feature>
<dbReference type="OrthoDB" id="9815541at2"/>